<reference evidence="3" key="1">
    <citation type="submission" date="2018-11" db="EMBL/GenBank/DDBJ databases">
        <title>Complete genome sequence of Paenibacillus sp. ML311-T8.</title>
        <authorList>
            <person name="Nam Y.-D."/>
            <person name="Kang J."/>
            <person name="Chung W.-H."/>
            <person name="Park Y.S."/>
        </authorList>
    </citation>
    <scope>NUCLEOTIDE SEQUENCE [LARGE SCALE GENOMIC DNA]</scope>
    <source>
        <strain evidence="3">ML311-T8</strain>
    </source>
</reference>
<organism evidence="2 3">
    <name type="scientific">Paenibacillus psychroresistens</name>
    <dbReference type="NCBI Taxonomy" id="1778678"/>
    <lineage>
        <taxon>Bacteria</taxon>
        <taxon>Bacillati</taxon>
        <taxon>Bacillota</taxon>
        <taxon>Bacilli</taxon>
        <taxon>Bacillales</taxon>
        <taxon>Paenibacillaceae</taxon>
        <taxon>Paenibacillus</taxon>
    </lineage>
</organism>
<feature type="domain" description="Gfo/Idh/MocA-like oxidoreductase N-terminal" evidence="1">
    <location>
        <begin position="28"/>
        <end position="149"/>
    </location>
</feature>
<proteinExistence type="predicted"/>
<dbReference type="SUPFAM" id="SSF51735">
    <property type="entry name" value="NAD(P)-binding Rossmann-fold domains"/>
    <property type="match status" value="1"/>
</dbReference>
<dbReference type="InterPro" id="IPR051450">
    <property type="entry name" value="Gfo/Idh/MocA_Oxidoreductases"/>
</dbReference>
<evidence type="ECO:0000313" key="2">
    <source>
        <dbReference type="EMBL" id="QGQ95708.1"/>
    </source>
</evidence>
<dbReference type="EMBL" id="CP034235">
    <property type="protein sequence ID" value="QGQ95708.1"/>
    <property type="molecule type" value="Genomic_DNA"/>
</dbReference>
<dbReference type="PANTHER" id="PTHR43377">
    <property type="entry name" value="BILIVERDIN REDUCTASE A"/>
    <property type="match status" value="1"/>
</dbReference>
<dbReference type="GO" id="GO:0000166">
    <property type="term" value="F:nucleotide binding"/>
    <property type="evidence" value="ECO:0007669"/>
    <property type="project" value="InterPro"/>
</dbReference>
<dbReference type="Proteomes" id="UP000426246">
    <property type="component" value="Chromosome"/>
</dbReference>
<dbReference type="InterPro" id="IPR000683">
    <property type="entry name" value="Gfo/Idh/MocA-like_OxRdtase_N"/>
</dbReference>
<dbReference type="KEGG" id="ppsc:EHS13_12850"/>
<dbReference type="AlphaFoldDB" id="A0A6B8RK26"/>
<dbReference type="Gene3D" id="3.40.50.720">
    <property type="entry name" value="NAD(P)-binding Rossmann-like Domain"/>
    <property type="match status" value="1"/>
</dbReference>
<sequence length="367" mass="40677">MQASFLCLSCPLLKQIGTRRHPLQMKLRAVLVGTNGWADAHAKAYQACNSIELVGICGHSNAVRLNSLADQYQIKHRSLILADLLHETNPDVVDIVSSADARLELVKIAVQFPSVKLINIEKPLALKPTEAYEIANICKAHNKLVLVNHQHKYLPAWSKARNLLQTGAIGEIEFIRASTRVNIMEQGSHVIDMVMFFNDFSPVSWVMGQTGLCEGKDSSSIVAPDESMASVLFENGVRATIECGAFARSIPGETNPFYHIGVEVYGKEGHLKIALNQSLEVRNYITQSHIIEKSSWEDGYLEALIAYLDSIDSYVSNAEGGHICDLEHSMLSYQVIMAIYHTAKYGGKITLPHPFEDSIVERFATLQ</sequence>
<gene>
    <name evidence="2" type="ORF">EHS13_12850</name>
</gene>
<dbReference type="Gene3D" id="3.30.360.10">
    <property type="entry name" value="Dihydrodipicolinate Reductase, domain 2"/>
    <property type="match status" value="1"/>
</dbReference>
<dbReference type="InterPro" id="IPR036291">
    <property type="entry name" value="NAD(P)-bd_dom_sf"/>
</dbReference>
<evidence type="ECO:0000313" key="3">
    <source>
        <dbReference type="Proteomes" id="UP000426246"/>
    </source>
</evidence>
<accession>A0A6B8RK26</accession>
<evidence type="ECO:0000259" key="1">
    <source>
        <dbReference type="Pfam" id="PF01408"/>
    </source>
</evidence>
<dbReference type="SUPFAM" id="SSF55347">
    <property type="entry name" value="Glyceraldehyde-3-phosphate dehydrogenase-like, C-terminal domain"/>
    <property type="match status" value="1"/>
</dbReference>
<name>A0A6B8RK26_9BACL</name>
<dbReference type="PANTHER" id="PTHR43377:SF1">
    <property type="entry name" value="BILIVERDIN REDUCTASE A"/>
    <property type="match status" value="1"/>
</dbReference>
<protein>
    <submittedName>
        <fullName evidence="2">Gfo/Idh/MocA family oxidoreductase</fullName>
    </submittedName>
</protein>
<keyword evidence="3" id="KW-1185">Reference proteome</keyword>
<dbReference type="Pfam" id="PF01408">
    <property type="entry name" value="GFO_IDH_MocA"/>
    <property type="match status" value="1"/>
</dbReference>